<proteinExistence type="inferred from homology"/>
<evidence type="ECO:0000256" key="1">
    <source>
        <dbReference type="ARBA" id="ARBA00004365"/>
    </source>
</evidence>
<evidence type="ECO:0000256" key="3">
    <source>
        <dbReference type="ARBA" id="ARBA00023143"/>
    </source>
</evidence>
<dbReference type="GO" id="GO:0005198">
    <property type="term" value="F:structural molecule activity"/>
    <property type="evidence" value="ECO:0007669"/>
    <property type="project" value="InterPro"/>
</dbReference>
<evidence type="ECO:0000313" key="6">
    <source>
        <dbReference type="EMBL" id="MBB2967604.1"/>
    </source>
</evidence>
<organism evidence="6 7">
    <name type="scientific">Leifsonia aquatica</name>
    <name type="common">Corynebacterium aquaticum</name>
    <dbReference type="NCBI Taxonomy" id="144185"/>
    <lineage>
        <taxon>Bacteria</taxon>
        <taxon>Bacillati</taxon>
        <taxon>Actinomycetota</taxon>
        <taxon>Actinomycetes</taxon>
        <taxon>Micrococcales</taxon>
        <taxon>Microbacteriaceae</taxon>
        <taxon>Leifsonia</taxon>
    </lineage>
</organism>
<keyword evidence="6" id="KW-0282">Flagellum</keyword>
<reference evidence="6 7" key="1">
    <citation type="submission" date="2020-08" db="EMBL/GenBank/DDBJ databases">
        <title>Sequencing the genomes of 1000 actinobacteria strains.</title>
        <authorList>
            <person name="Klenk H.-P."/>
        </authorList>
    </citation>
    <scope>NUCLEOTIDE SEQUENCE [LARGE SCALE GENOMIC DNA]</scope>
    <source>
        <strain evidence="6 7">DSM 20146</strain>
    </source>
</reference>
<evidence type="ECO:0000313" key="7">
    <source>
        <dbReference type="Proteomes" id="UP000538196"/>
    </source>
</evidence>
<comment type="similarity">
    <text evidence="2">Belongs to the bacterial flagellin family.</text>
</comment>
<dbReference type="GO" id="GO:0071973">
    <property type="term" value="P:bacterial-type flagellum-dependent cell motility"/>
    <property type="evidence" value="ECO:0007669"/>
    <property type="project" value="InterPro"/>
</dbReference>
<dbReference type="Pfam" id="PF00669">
    <property type="entry name" value="Flagellin_N"/>
    <property type="match status" value="1"/>
</dbReference>
<comment type="caution">
    <text evidence="6">The sequence shown here is derived from an EMBL/GenBank/DDBJ whole genome shotgun (WGS) entry which is preliminary data.</text>
</comment>
<comment type="subcellular location">
    <subcellularLocation>
        <location evidence="1">Bacterial flagellum</location>
    </subcellularLocation>
</comment>
<evidence type="ECO:0000259" key="5">
    <source>
        <dbReference type="Pfam" id="PF00700"/>
    </source>
</evidence>
<dbReference type="GO" id="GO:0009424">
    <property type="term" value="C:bacterial-type flagellum hook"/>
    <property type="evidence" value="ECO:0007669"/>
    <property type="project" value="InterPro"/>
</dbReference>
<keyword evidence="6" id="KW-0969">Cilium</keyword>
<dbReference type="InterPro" id="IPR013384">
    <property type="entry name" value="Flagell_FlgL"/>
</dbReference>
<feature type="domain" description="Flagellin C-terminal" evidence="5">
    <location>
        <begin position="211"/>
        <end position="289"/>
    </location>
</feature>
<accession>A0A7W4UWJ6</accession>
<dbReference type="InterPro" id="IPR001492">
    <property type="entry name" value="Flagellin"/>
</dbReference>
<feature type="domain" description="Flagellin N-terminal" evidence="4">
    <location>
        <begin position="9"/>
        <end position="141"/>
    </location>
</feature>
<dbReference type="SUPFAM" id="SSF64518">
    <property type="entry name" value="Phase 1 flagellin"/>
    <property type="match status" value="1"/>
</dbReference>
<dbReference type="NCBIfam" id="TIGR02550">
    <property type="entry name" value="flagell_flgL"/>
    <property type="match status" value="1"/>
</dbReference>
<dbReference type="InterPro" id="IPR046358">
    <property type="entry name" value="Flagellin_C"/>
</dbReference>
<keyword evidence="3" id="KW-0975">Bacterial flagellum</keyword>
<dbReference type="AlphaFoldDB" id="A0A7W4UWJ6"/>
<dbReference type="Pfam" id="PF00700">
    <property type="entry name" value="Flagellin_C"/>
    <property type="match status" value="1"/>
</dbReference>
<dbReference type="Gene3D" id="1.20.1330.10">
    <property type="entry name" value="f41 fragment of flagellin, N-terminal domain"/>
    <property type="match status" value="1"/>
</dbReference>
<evidence type="ECO:0000259" key="4">
    <source>
        <dbReference type="Pfam" id="PF00669"/>
    </source>
</evidence>
<gene>
    <name evidence="6" type="ORF">FHX33_002367</name>
</gene>
<dbReference type="InterPro" id="IPR001029">
    <property type="entry name" value="Flagellin_N"/>
</dbReference>
<sequence>MFTRVTNATQTLTAQRNLQLSLQRQAQLYDQATSRQQITKPSDDPTATASALGVRADQAATAQYQRNVDNGDAWLTTADSTLTSVESIMRRVRDLTVTGANDGSLSGEAKEAIATELDGLKKSLLSLANTTYLGRTVFAGNSDAGVAFQPDYSFTGAAGSTVERRIGPDTTVRVDADGAAVFGTGSGSVFALIDGISNDLRTGVNVGPRLGGIDDRMKAIVGEHAEIGGRQTRLDKAKDTLAVGANALEAQRSSLEDVDLSKVLLDLKTQDVNYQTAIAVTARVLQPTLMDFLR</sequence>
<evidence type="ECO:0000256" key="2">
    <source>
        <dbReference type="ARBA" id="ARBA00005709"/>
    </source>
</evidence>
<protein>
    <submittedName>
        <fullName evidence="6">Flagellar hook-associated protein 3 FlgL</fullName>
    </submittedName>
</protein>
<dbReference type="EMBL" id="JACHVP010000002">
    <property type="protein sequence ID" value="MBB2967604.1"/>
    <property type="molecule type" value="Genomic_DNA"/>
</dbReference>
<keyword evidence="7" id="KW-1185">Reference proteome</keyword>
<dbReference type="Proteomes" id="UP000538196">
    <property type="component" value="Unassembled WGS sequence"/>
</dbReference>
<name>A0A7W4UWJ6_LEIAQ</name>
<dbReference type="PANTHER" id="PTHR42792:SF1">
    <property type="entry name" value="FLAGELLAR HOOK-ASSOCIATED PROTEIN 3"/>
    <property type="match status" value="1"/>
</dbReference>
<dbReference type="RefSeq" id="WP_039920935.1">
    <property type="nucleotide sequence ID" value="NZ_JACHVP010000002.1"/>
</dbReference>
<keyword evidence="6" id="KW-0966">Cell projection</keyword>
<dbReference type="PANTHER" id="PTHR42792">
    <property type="entry name" value="FLAGELLIN"/>
    <property type="match status" value="1"/>
</dbReference>